<accession>A0ACC6UD57</accession>
<organism evidence="1 2">
    <name type="scientific">Paraburkholderia phymatum</name>
    <dbReference type="NCBI Taxonomy" id="148447"/>
    <lineage>
        <taxon>Bacteria</taxon>
        <taxon>Pseudomonadati</taxon>
        <taxon>Pseudomonadota</taxon>
        <taxon>Betaproteobacteria</taxon>
        <taxon>Burkholderiales</taxon>
        <taxon>Burkholderiaceae</taxon>
        <taxon>Paraburkholderia</taxon>
    </lineage>
</organism>
<name>A0ACC6UD57_9BURK</name>
<protein>
    <submittedName>
        <fullName evidence="1">Uncharacterized protein</fullName>
    </submittedName>
</protein>
<sequence length="246" mass="27399">MKLFQSKGQQSGIAGVYPWTMEQFVELVSFSGAAWVAQPDLCCEPELAVDQQAIDYRVNATATLLEGMLRVVYAWQEQLARTMNANAVQNMVRIPVPVAQGWSVGDYRRSIDLMMHVWERWMPWISPPALIGLGSVCRRHVTDPHHGLLAILEGLEGHLPLGAKLHLFGVKGQALERVKMYDWVASVDSMAADFAARMKARQAGVSNTIANRTAEMNRWMTSATLRATLASGDQFRLAFHADSVSW</sequence>
<keyword evidence="2" id="KW-1185">Reference proteome</keyword>
<reference evidence="1" key="1">
    <citation type="submission" date="2024-07" db="EMBL/GenBank/DDBJ databases">
        <title>A survey of Mimosa microsymbionts across Brazilian biomes reveals a high diversity of Paraburkholderia nodulating endemic species, but also that Cupriavidus is common as a symbiont of widespread species.</title>
        <authorList>
            <person name="Rouws L."/>
            <person name="Barauna A."/>
            <person name="Beukes C."/>
            <person name="Rouws J.R.C."/>
            <person name="De Faria S.M."/>
            <person name="Gross E."/>
            <person name="Bueno Dos Reis Junior F."/>
            <person name="Simon M.F."/>
            <person name="Maluk M."/>
            <person name="Odee D.W."/>
            <person name="Kenicer G."/>
            <person name="Young J.P.W."/>
            <person name="Reis V.M."/>
            <person name="Zilli J."/>
            <person name="James E.K."/>
        </authorList>
    </citation>
    <scope>NUCLEOTIDE SEQUENCE</scope>
    <source>
        <strain evidence="1">EG181B</strain>
    </source>
</reference>
<comment type="caution">
    <text evidence="1">The sequence shown here is derived from an EMBL/GenBank/DDBJ whole genome shotgun (WGS) entry which is preliminary data.</text>
</comment>
<proteinExistence type="predicted"/>
<dbReference type="Proteomes" id="UP001558850">
    <property type="component" value="Unassembled WGS sequence"/>
</dbReference>
<evidence type="ECO:0000313" key="2">
    <source>
        <dbReference type="Proteomes" id="UP001558850"/>
    </source>
</evidence>
<gene>
    <name evidence="1" type="ORF">AB4Y32_38195</name>
</gene>
<evidence type="ECO:0000313" key="1">
    <source>
        <dbReference type="EMBL" id="MEX3937499.1"/>
    </source>
</evidence>
<dbReference type="EMBL" id="JBFRCH010000054">
    <property type="protein sequence ID" value="MEX3937499.1"/>
    <property type="molecule type" value="Genomic_DNA"/>
</dbReference>